<keyword evidence="2" id="KW-1185">Reference proteome</keyword>
<dbReference type="Proteomes" id="UP000031668">
    <property type="component" value="Unassembled WGS sequence"/>
</dbReference>
<protein>
    <submittedName>
        <fullName evidence="1">Uncharacterized protein</fullName>
    </submittedName>
</protein>
<gene>
    <name evidence="1" type="ORF">RF11_01711</name>
</gene>
<sequence length="179" mass="20571">MRPLLAEFKGRLPKSLKKDMHTDQRVLVGIGLLSTECTCFLSTAGMSAEAELDTSPQTQSYRHPLRDELILISNSFDIPSRFKEVLETTSYSFWSYVSQVVTNILVFVHLVFEKRDIDVLNKVKFTFAVIVLSNDDLLVDVDILLDEKMLSYFSTVVGEFEPIIRWTISKYMTYTIKKV</sequence>
<evidence type="ECO:0000313" key="2">
    <source>
        <dbReference type="Proteomes" id="UP000031668"/>
    </source>
</evidence>
<comment type="caution">
    <text evidence="1">The sequence shown here is derived from an EMBL/GenBank/DDBJ whole genome shotgun (WGS) entry which is preliminary data.</text>
</comment>
<dbReference type="EMBL" id="JWZT01001192">
    <property type="protein sequence ID" value="KII72528.1"/>
    <property type="molecule type" value="Genomic_DNA"/>
</dbReference>
<accession>A0A0C2JSY7</accession>
<evidence type="ECO:0000313" key="1">
    <source>
        <dbReference type="EMBL" id="KII72528.1"/>
    </source>
</evidence>
<reference evidence="1 2" key="1">
    <citation type="journal article" date="2014" name="Genome Biol. Evol.">
        <title>The genome of the myxosporean Thelohanellus kitauei shows adaptations to nutrient acquisition within its fish host.</title>
        <authorList>
            <person name="Yang Y."/>
            <person name="Xiong J."/>
            <person name="Zhou Z."/>
            <person name="Huo F."/>
            <person name="Miao W."/>
            <person name="Ran C."/>
            <person name="Liu Y."/>
            <person name="Zhang J."/>
            <person name="Feng J."/>
            <person name="Wang M."/>
            <person name="Wang M."/>
            <person name="Wang L."/>
            <person name="Yao B."/>
        </authorList>
    </citation>
    <scope>NUCLEOTIDE SEQUENCE [LARGE SCALE GENOMIC DNA]</scope>
    <source>
        <strain evidence="1">Wuqing</strain>
    </source>
</reference>
<proteinExistence type="predicted"/>
<organism evidence="1 2">
    <name type="scientific">Thelohanellus kitauei</name>
    <name type="common">Myxosporean</name>
    <dbReference type="NCBI Taxonomy" id="669202"/>
    <lineage>
        <taxon>Eukaryota</taxon>
        <taxon>Metazoa</taxon>
        <taxon>Cnidaria</taxon>
        <taxon>Myxozoa</taxon>
        <taxon>Myxosporea</taxon>
        <taxon>Bivalvulida</taxon>
        <taxon>Platysporina</taxon>
        <taxon>Myxobolidae</taxon>
        <taxon>Thelohanellus</taxon>
    </lineage>
</organism>
<dbReference type="AlphaFoldDB" id="A0A0C2JSY7"/>
<name>A0A0C2JSY7_THEKT</name>